<dbReference type="InterPro" id="IPR044000">
    <property type="entry name" value="Phage_tube_2"/>
</dbReference>
<sequence length="316" mass="33291">MARGRGERSLAAAAFESTEKTAPASGFYFLPHMSNGLALDRGLVEDDLVGTRDPGDADLDVANVAGDIGIPIDLEALGFWLKALMGAPTSGDNSGNSGYYIHTFESGAWSLPSFSLEKQVPDVPSYEMFRGCRADTLRLTLQRGGRVNGTVGVIGQAVTTPASSTAAGTPSSYALSRFMQRQASVEIDASAQANVVSADFTFSNNLDQVDTVTGDEFIGGLDPMRAAMTGNLRLRFASESLFTTAKAGTPIALSFVLTKSATEKLTLAMPRVFLSVPGRPVEGPGGIEANFSFMAARDTDDSAMLTATLLNTVESY</sequence>
<evidence type="ECO:0000313" key="1">
    <source>
        <dbReference type="EMBL" id="KHQ50385.1"/>
    </source>
</evidence>
<proteinExistence type="predicted"/>
<comment type="caution">
    <text evidence="1">The sequence shown here is derived from an EMBL/GenBank/DDBJ whole genome shotgun (WGS) entry which is preliminary data.</text>
</comment>
<accession>A0A0B3RGF2</accession>
<evidence type="ECO:0000313" key="2">
    <source>
        <dbReference type="Proteomes" id="UP000030960"/>
    </source>
</evidence>
<keyword evidence="2" id="KW-1185">Reference proteome</keyword>
<dbReference type="STRING" id="561184.SAMN05216376_105188"/>
<dbReference type="RefSeq" id="WP_043146250.1">
    <property type="nucleotide sequence ID" value="NZ_JSUQ01000027.1"/>
</dbReference>
<reference evidence="1 2" key="1">
    <citation type="submission" date="2014-10" db="EMBL/GenBank/DDBJ databases">
        <title>Genome sequence of Ponticoccus sp. strain UMTAT08 isolated from clonal culture of toxic dinoflagellate Alexandrium tamiyavanichii.</title>
        <authorList>
            <person name="Gan H.Y."/>
            <person name="Muhd D.-D."/>
            <person name="Mohd Noor M.E."/>
            <person name="Yeong Y.S."/>
            <person name="Usup G."/>
        </authorList>
    </citation>
    <scope>NUCLEOTIDE SEQUENCE [LARGE SCALE GENOMIC DNA]</scope>
    <source>
        <strain evidence="1 2">UMTAT08</strain>
    </source>
</reference>
<dbReference type="OrthoDB" id="1680496at2"/>
<gene>
    <name evidence="1" type="ORF">OA50_05060</name>
</gene>
<dbReference type="AlphaFoldDB" id="A0A0B3RGF2"/>
<dbReference type="PATRIC" id="fig|1515334.3.peg.5083"/>
<protein>
    <submittedName>
        <fullName evidence="1">Uncharacterized protein</fullName>
    </submittedName>
</protein>
<dbReference type="Proteomes" id="UP000030960">
    <property type="component" value="Unassembled WGS sequence"/>
</dbReference>
<name>A0A0B3RGF2_9RHOB</name>
<dbReference type="Pfam" id="PF18906">
    <property type="entry name" value="Phage_tube_2"/>
    <property type="match status" value="1"/>
</dbReference>
<dbReference type="EMBL" id="JSUQ01000027">
    <property type="protein sequence ID" value="KHQ50385.1"/>
    <property type="molecule type" value="Genomic_DNA"/>
</dbReference>
<organism evidence="1 2">
    <name type="scientific">Mameliella alba</name>
    <dbReference type="NCBI Taxonomy" id="561184"/>
    <lineage>
        <taxon>Bacteria</taxon>
        <taxon>Pseudomonadati</taxon>
        <taxon>Pseudomonadota</taxon>
        <taxon>Alphaproteobacteria</taxon>
        <taxon>Rhodobacterales</taxon>
        <taxon>Roseobacteraceae</taxon>
        <taxon>Mameliella</taxon>
    </lineage>
</organism>